<accession>A0A2P2MQC0</accession>
<reference evidence="1" key="1">
    <citation type="submission" date="2018-02" db="EMBL/GenBank/DDBJ databases">
        <title>Rhizophora mucronata_Transcriptome.</title>
        <authorList>
            <person name="Meera S.P."/>
            <person name="Sreeshan A."/>
            <person name="Augustine A."/>
        </authorList>
    </citation>
    <scope>NUCLEOTIDE SEQUENCE</scope>
    <source>
        <tissue evidence="1">Leaf</tissue>
    </source>
</reference>
<sequence length="56" mass="6531">MYICTNFDHWGRINQTYVGATIWHAGLPYQKTLTKKILVNKMFKVVLIMGVKCKID</sequence>
<proteinExistence type="predicted"/>
<protein>
    <submittedName>
        <fullName evidence="1">Uncharacterized protein</fullName>
    </submittedName>
</protein>
<organism evidence="1">
    <name type="scientific">Rhizophora mucronata</name>
    <name type="common">Asiatic mangrove</name>
    <dbReference type="NCBI Taxonomy" id="61149"/>
    <lineage>
        <taxon>Eukaryota</taxon>
        <taxon>Viridiplantae</taxon>
        <taxon>Streptophyta</taxon>
        <taxon>Embryophyta</taxon>
        <taxon>Tracheophyta</taxon>
        <taxon>Spermatophyta</taxon>
        <taxon>Magnoliopsida</taxon>
        <taxon>eudicotyledons</taxon>
        <taxon>Gunneridae</taxon>
        <taxon>Pentapetalae</taxon>
        <taxon>rosids</taxon>
        <taxon>fabids</taxon>
        <taxon>Malpighiales</taxon>
        <taxon>Rhizophoraceae</taxon>
        <taxon>Rhizophora</taxon>
    </lineage>
</organism>
<dbReference type="EMBL" id="GGEC01051933">
    <property type="protein sequence ID" value="MBX32417.1"/>
    <property type="molecule type" value="Transcribed_RNA"/>
</dbReference>
<name>A0A2P2MQC0_RHIMU</name>
<evidence type="ECO:0000313" key="1">
    <source>
        <dbReference type="EMBL" id="MBX32417.1"/>
    </source>
</evidence>
<dbReference type="AlphaFoldDB" id="A0A2P2MQC0"/>